<gene>
    <name evidence="2" type="ORF">BDA99DRAFT_427527</name>
</gene>
<organism evidence="2 3">
    <name type="scientific">Phascolomyces articulosus</name>
    <dbReference type="NCBI Taxonomy" id="60185"/>
    <lineage>
        <taxon>Eukaryota</taxon>
        <taxon>Fungi</taxon>
        <taxon>Fungi incertae sedis</taxon>
        <taxon>Mucoromycota</taxon>
        <taxon>Mucoromycotina</taxon>
        <taxon>Mucoromycetes</taxon>
        <taxon>Mucorales</taxon>
        <taxon>Lichtheimiaceae</taxon>
        <taxon>Phascolomyces</taxon>
    </lineage>
</organism>
<evidence type="ECO:0000313" key="2">
    <source>
        <dbReference type="EMBL" id="KAI9277199.1"/>
    </source>
</evidence>
<evidence type="ECO:0000256" key="1">
    <source>
        <dbReference type="SAM" id="Phobius"/>
    </source>
</evidence>
<keyword evidence="1" id="KW-0812">Transmembrane</keyword>
<proteinExistence type="predicted"/>
<keyword evidence="1" id="KW-0472">Membrane</keyword>
<dbReference type="EMBL" id="JAIXMP010000002">
    <property type="protein sequence ID" value="KAI9277199.1"/>
    <property type="molecule type" value="Genomic_DNA"/>
</dbReference>
<comment type="caution">
    <text evidence="2">The sequence shown here is derived from an EMBL/GenBank/DDBJ whole genome shotgun (WGS) entry which is preliminary data.</text>
</comment>
<name>A0AAD5KBC0_9FUNG</name>
<feature type="transmembrane region" description="Helical" evidence="1">
    <location>
        <begin position="43"/>
        <end position="66"/>
    </location>
</feature>
<dbReference type="AlphaFoldDB" id="A0AAD5KBC0"/>
<keyword evidence="1" id="KW-1133">Transmembrane helix</keyword>
<reference evidence="2" key="1">
    <citation type="journal article" date="2022" name="IScience">
        <title>Evolution of zygomycete secretomes and the origins of terrestrial fungal ecologies.</title>
        <authorList>
            <person name="Chang Y."/>
            <person name="Wang Y."/>
            <person name="Mondo S."/>
            <person name="Ahrendt S."/>
            <person name="Andreopoulos W."/>
            <person name="Barry K."/>
            <person name="Beard J."/>
            <person name="Benny G.L."/>
            <person name="Blankenship S."/>
            <person name="Bonito G."/>
            <person name="Cuomo C."/>
            <person name="Desiro A."/>
            <person name="Gervers K.A."/>
            <person name="Hundley H."/>
            <person name="Kuo A."/>
            <person name="LaButti K."/>
            <person name="Lang B.F."/>
            <person name="Lipzen A."/>
            <person name="O'Donnell K."/>
            <person name="Pangilinan J."/>
            <person name="Reynolds N."/>
            <person name="Sandor L."/>
            <person name="Smith M.E."/>
            <person name="Tsang A."/>
            <person name="Grigoriev I.V."/>
            <person name="Stajich J.E."/>
            <person name="Spatafora J.W."/>
        </authorList>
    </citation>
    <scope>NUCLEOTIDE SEQUENCE</scope>
    <source>
        <strain evidence="2">RSA 2281</strain>
    </source>
</reference>
<sequence length="68" mass="7700">EFGSMNTSTKIKLYNDKLKSVLTTKVYLNDAIKRMEHLPHDKIASIEIPIIQILGVGCHVYGLMLIDK</sequence>
<evidence type="ECO:0000313" key="3">
    <source>
        <dbReference type="Proteomes" id="UP001209540"/>
    </source>
</evidence>
<reference evidence="2" key="2">
    <citation type="submission" date="2023-02" db="EMBL/GenBank/DDBJ databases">
        <authorList>
            <consortium name="DOE Joint Genome Institute"/>
            <person name="Mondo S.J."/>
            <person name="Chang Y."/>
            <person name="Wang Y."/>
            <person name="Ahrendt S."/>
            <person name="Andreopoulos W."/>
            <person name="Barry K."/>
            <person name="Beard J."/>
            <person name="Benny G.L."/>
            <person name="Blankenship S."/>
            <person name="Bonito G."/>
            <person name="Cuomo C."/>
            <person name="Desiro A."/>
            <person name="Gervers K.A."/>
            <person name="Hundley H."/>
            <person name="Kuo A."/>
            <person name="LaButti K."/>
            <person name="Lang B.F."/>
            <person name="Lipzen A."/>
            <person name="O'Donnell K."/>
            <person name="Pangilinan J."/>
            <person name="Reynolds N."/>
            <person name="Sandor L."/>
            <person name="Smith M.W."/>
            <person name="Tsang A."/>
            <person name="Grigoriev I.V."/>
            <person name="Stajich J.E."/>
            <person name="Spatafora J.W."/>
        </authorList>
    </citation>
    <scope>NUCLEOTIDE SEQUENCE</scope>
    <source>
        <strain evidence="2">RSA 2281</strain>
    </source>
</reference>
<accession>A0AAD5KBC0</accession>
<feature type="non-terminal residue" evidence="2">
    <location>
        <position position="1"/>
    </location>
</feature>
<feature type="non-terminal residue" evidence="2">
    <location>
        <position position="68"/>
    </location>
</feature>
<keyword evidence="3" id="KW-1185">Reference proteome</keyword>
<dbReference type="Proteomes" id="UP001209540">
    <property type="component" value="Unassembled WGS sequence"/>
</dbReference>
<protein>
    <submittedName>
        <fullName evidence="2">Uncharacterized protein</fullName>
    </submittedName>
</protein>